<keyword evidence="2" id="KW-1185">Reference proteome</keyword>
<evidence type="ECO:0008006" key="3">
    <source>
        <dbReference type="Google" id="ProtNLM"/>
    </source>
</evidence>
<evidence type="ECO:0000313" key="1">
    <source>
        <dbReference type="EMBL" id="ASK77595.1"/>
    </source>
</evidence>
<sequence length="144" mass="17371">MNYNEKILQIQLYQKINGMDFSKLNHLVKIINYKINKEHQNLEFLRNYGVNLHLNLNEREHHFNALNNGFYKYQVLHNINECYSKIGQLEIEQNIIKNKMNKMIKKQKVLNAKMKSLSLQNKKRLKSAESNNQVNFFICNYFFE</sequence>
<protein>
    <recommendedName>
        <fullName evidence="3">Flagellar FliJ protein</fullName>
    </recommendedName>
</protein>
<accession>A0A220VB73</accession>
<reference evidence="1 2" key="1">
    <citation type="journal article" date="2016" name="Int. J. Syst. Evol. Microbiol.">
        <title>Paraphotobacterium marinum gen. nov., sp. nov., a member of the family Vibrionaceae, isolated from surface seawater.</title>
        <authorList>
            <person name="Huang Z."/>
            <person name="Dong C."/>
            <person name="Shao Z."/>
        </authorList>
    </citation>
    <scope>NUCLEOTIDE SEQUENCE [LARGE SCALE GENOMIC DNA]</scope>
    <source>
        <strain evidence="1 2">NSCS20N07D</strain>
    </source>
</reference>
<dbReference type="AlphaFoldDB" id="A0A220VB73"/>
<name>A0A220VB73_9GAMM</name>
<gene>
    <name evidence="1" type="ORF">CF386_00050</name>
</gene>
<dbReference type="Proteomes" id="UP000242175">
    <property type="component" value="Chromosome large"/>
</dbReference>
<proteinExistence type="predicted"/>
<organism evidence="1 2">
    <name type="scientific">Paraphotobacterium marinum</name>
    <dbReference type="NCBI Taxonomy" id="1755811"/>
    <lineage>
        <taxon>Bacteria</taxon>
        <taxon>Pseudomonadati</taxon>
        <taxon>Pseudomonadota</taxon>
        <taxon>Gammaproteobacteria</taxon>
        <taxon>Vibrionales</taxon>
        <taxon>Vibrionaceae</taxon>
        <taxon>Paraphotobacterium</taxon>
    </lineage>
</organism>
<dbReference type="KEGG" id="pmai:CF386_00050"/>
<dbReference type="EMBL" id="CP022355">
    <property type="protein sequence ID" value="ASK77595.1"/>
    <property type="molecule type" value="Genomic_DNA"/>
</dbReference>
<dbReference type="RefSeq" id="WP_089072505.1">
    <property type="nucleotide sequence ID" value="NZ_CBCSAM010000001.1"/>
</dbReference>
<evidence type="ECO:0000313" key="2">
    <source>
        <dbReference type="Proteomes" id="UP000242175"/>
    </source>
</evidence>